<dbReference type="Pfam" id="PF06821">
    <property type="entry name" value="Ser_hydrolase"/>
    <property type="match status" value="1"/>
</dbReference>
<name>A0A840S3Z9_9BURK</name>
<dbReference type="Proteomes" id="UP000554837">
    <property type="component" value="Unassembled WGS sequence"/>
</dbReference>
<organism evidence="1 2">
    <name type="scientific">Inhella inkyongensis</name>
    <dbReference type="NCBI Taxonomy" id="392593"/>
    <lineage>
        <taxon>Bacteria</taxon>
        <taxon>Pseudomonadati</taxon>
        <taxon>Pseudomonadota</taxon>
        <taxon>Betaproteobacteria</taxon>
        <taxon>Burkholderiales</taxon>
        <taxon>Sphaerotilaceae</taxon>
        <taxon>Inhella</taxon>
    </lineage>
</organism>
<gene>
    <name evidence="1" type="ORF">HNQ51_002404</name>
</gene>
<dbReference type="AlphaFoldDB" id="A0A840S3Z9"/>
<dbReference type="InterPro" id="IPR029058">
    <property type="entry name" value="AB_hydrolase_fold"/>
</dbReference>
<dbReference type="InterPro" id="IPR010662">
    <property type="entry name" value="RBBP9/YdeN"/>
</dbReference>
<keyword evidence="2" id="KW-1185">Reference proteome</keyword>
<dbReference type="SUPFAM" id="SSF53474">
    <property type="entry name" value="alpha/beta-Hydrolases"/>
    <property type="match status" value="1"/>
</dbReference>
<reference evidence="1 2" key="1">
    <citation type="submission" date="2020-08" db="EMBL/GenBank/DDBJ databases">
        <title>Genomic Encyclopedia of Type Strains, Phase IV (KMG-IV): sequencing the most valuable type-strain genomes for metagenomic binning, comparative biology and taxonomic classification.</title>
        <authorList>
            <person name="Goeker M."/>
        </authorList>
    </citation>
    <scope>NUCLEOTIDE SEQUENCE [LARGE SCALE GENOMIC DNA]</scope>
    <source>
        <strain evidence="1 2">DSM 23958</strain>
    </source>
</reference>
<protein>
    <recommendedName>
        <fullName evidence="3">Alpha/beta hydrolase</fullName>
    </recommendedName>
</protein>
<dbReference type="EMBL" id="JACHHO010000003">
    <property type="protein sequence ID" value="MBB5205085.1"/>
    <property type="molecule type" value="Genomic_DNA"/>
</dbReference>
<comment type="caution">
    <text evidence="1">The sequence shown here is derived from an EMBL/GenBank/DDBJ whole genome shotgun (WGS) entry which is preliminary data.</text>
</comment>
<sequence>MLLLPGWLNSGPGHWQTLWEGYFGDLRVEQHDWQQPRRGDWMARLDEVVMDLPRPALVAAHSLGCHLLAAWAAHSQHRAKVLGALLVAPPDPAQEDWPAALRPSWNQPVLQPLPFPSLVLHSTDDPFDRAGRAPALAQAWGARCVNLGTRGHVNAESGLGLWPQGRSYLRSLTEAG</sequence>
<dbReference type="Gene3D" id="3.40.50.1820">
    <property type="entry name" value="alpha/beta hydrolase"/>
    <property type="match status" value="1"/>
</dbReference>
<evidence type="ECO:0000313" key="2">
    <source>
        <dbReference type="Proteomes" id="UP000554837"/>
    </source>
</evidence>
<proteinExistence type="predicted"/>
<evidence type="ECO:0008006" key="3">
    <source>
        <dbReference type="Google" id="ProtNLM"/>
    </source>
</evidence>
<accession>A0A840S3Z9</accession>
<evidence type="ECO:0000313" key="1">
    <source>
        <dbReference type="EMBL" id="MBB5205085.1"/>
    </source>
</evidence>
<dbReference type="GO" id="GO:0016787">
    <property type="term" value="F:hydrolase activity"/>
    <property type="evidence" value="ECO:0007669"/>
    <property type="project" value="InterPro"/>
</dbReference>